<evidence type="ECO:0000313" key="2">
    <source>
        <dbReference type="Proteomes" id="UP001630127"/>
    </source>
</evidence>
<gene>
    <name evidence="1" type="ORF">ACH5RR_026103</name>
</gene>
<proteinExistence type="predicted"/>
<accession>A0ABD2Z3H6</accession>
<dbReference type="AlphaFoldDB" id="A0ABD2Z3H6"/>
<evidence type="ECO:0008006" key="3">
    <source>
        <dbReference type="Google" id="ProtNLM"/>
    </source>
</evidence>
<sequence>MELISTFSKRCGLSTSIEAEIMDLQVCLQLVWDQGINQTKIEFDSLIMFETLEFWPQKTSSPIPIEQPLLSQGHDKTLEATSDKQGLEPLPMISNSYTYMGVRCRGHVLKCLDHALLNHDWLTMFSSATVQH</sequence>
<reference evidence="1 2" key="1">
    <citation type="submission" date="2024-11" db="EMBL/GenBank/DDBJ databases">
        <title>A near-complete genome assembly of Cinchona calisaya.</title>
        <authorList>
            <person name="Lian D.C."/>
            <person name="Zhao X.W."/>
            <person name="Wei L."/>
        </authorList>
    </citation>
    <scope>NUCLEOTIDE SEQUENCE [LARGE SCALE GENOMIC DNA]</scope>
    <source>
        <tissue evidence="1">Nenye</tissue>
    </source>
</reference>
<protein>
    <recommendedName>
        <fullName evidence="3">RNase H type-1 domain-containing protein</fullName>
    </recommendedName>
</protein>
<comment type="caution">
    <text evidence="1">The sequence shown here is derived from an EMBL/GenBank/DDBJ whole genome shotgun (WGS) entry which is preliminary data.</text>
</comment>
<evidence type="ECO:0000313" key="1">
    <source>
        <dbReference type="EMBL" id="KAL3513386.1"/>
    </source>
</evidence>
<dbReference type="Proteomes" id="UP001630127">
    <property type="component" value="Unassembled WGS sequence"/>
</dbReference>
<dbReference type="EMBL" id="JBJUIK010000011">
    <property type="protein sequence ID" value="KAL3513386.1"/>
    <property type="molecule type" value="Genomic_DNA"/>
</dbReference>
<keyword evidence="2" id="KW-1185">Reference proteome</keyword>
<name>A0ABD2Z3H6_9GENT</name>
<organism evidence="1 2">
    <name type="scientific">Cinchona calisaya</name>
    <dbReference type="NCBI Taxonomy" id="153742"/>
    <lineage>
        <taxon>Eukaryota</taxon>
        <taxon>Viridiplantae</taxon>
        <taxon>Streptophyta</taxon>
        <taxon>Embryophyta</taxon>
        <taxon>Tracheophyta</taxon>
        <taxon>Spermatophyta</taxon>
        <taxon>Magnoliopsida</taxon>
        <taxon>eudicotyledons</taxon>
        <taxon>Gunneridae</taxon>
        <taxon>Pentapetalae</taxon>
        <taxon>asterids</taxon>
        <taxon>lamiids</taxon>
        <taxon>Gentianales</taxon>
        <taxon>Rubiaceae</taxon>
        <taxon>Cinchonoideae</taxon>
        <taxon>Cinchoneae</taxon>
        <taxon>Cinchona</taxon>
    </lineage>
</organism>